<evidence type="ECO:0000256" key="2">
    <source>
        <dbReference type="ARBA" id="ARBA00022692"/>
    </source>
</evidence>
<protein>
    <recommendedName>
        <fullName evidence="9">Receptor ligand binding region domain-containing protein</fullName>
    </recommendedName>
</protein>
<evidence type="ECO:0000256" key="8">
    <source>
        <dbReference type="ARBA" id="ARBA00023224"/>
    </source>
</evidence>
<evidence type="ECO:0000256" key="6">
    <source>
        <dbReference type="ARBA" id="ARBA00023170"/>
    </source>
</evidence>
<dbReference type="PANTHER" id="PTHR10519:SF74">
    <property type="entry name" value="GAMMA-AMINOBUTYRIC ACID TYPE B RECEPTOR SUBUNIT 2"/>
    <property type="match status" value="1"/>
</dbReference>
<dbReference type="Gene3D" id="3.40.50.2300">
    <property type="match status" value="2"/>
</dbReference>
<proteinExistence type="predicted"/>
<keyword evidence="7" id="KW-0325">Glycoprotein</keyword>
<comment type="subcellular location">
    <subcellularLocation>
        <location evidence="1">Membrane</location>
    </subcellularLocation>
</comment>
<dbReference type="InterPro" id="IPR001828">
    <property type="entry name" value="ANF_lig-bd_rcpt"/>
</dbReference>
<dbReference type="Pfam" id="PF01094">
    <property type="entry name" value="ANF_receptor"/>
    <property type="match status" value="2"/>
</dbReference>
<dbReference type="InterPro" id="IPR002455">
    <property type="entry name" value="GPCR3_GABA-B"/>
</dbReference>
<evidence type="ECO:0000256" key="3">
    <source>
        <dbReference type="ARBA" id="ARBA00022989"/>
    </source>
</evidence>
<dbReference type="EMBL" id="JAWJWF010000003">
    <property type="protein sequence ID" value="KAK6634895.1"/>
    <property type="molecule type" value="Genomic_DNA"/>
</dbReference>
<evidence type="ECO:0000259" key="9">
    <source>
        <dbReference type="Pfam" id="PF01094"/>
    </source>
</evidence>
<evidence type="ECO:0000256" key="5">
    <source>
        <dbReference type="ARBA" id="ARBA00023136"/>
    </source>
</evidence>
<dbReference type="PANTHER" id="PTHR10519">
    <property type="entry name" value="GABA-B RECEPTOR"/>
    <property type="match status" value="1"/>
</dbReference>
<evidence type="ECO:0000256" key="4">
    <source>
        <dbReference type="ARBA" id="ARBA00023040"/>
    </source>
</evidence>
<gene>
    <name evidence="10" type="ORF">RUM44_000142</name>
</gene>
<keyword evidence="11" id="KW-1185">Reference proteome</keyword>
<name>A0ABR1B4M0_POLSC</name>
<evidence type="ECO:0000256" key="7">
    <source>
        <dbReference type="ARBA" id="ARBA00023180"/>
    </source>
</evidence>
<feature type="domain" description="Receptor ligand binding region" evidence="9">
    <location>
        <begin position="175"/>
        <end position="385"/>
    </location>
</feature>
<feature type="domain" description="Receptor ligand binding region" evidence="9">
    <location>
        <begin position="7"/>
        <end position="113"/>
    </location>
</feature>
<evidence type="ECO:0000313" key="11">
    <source>
        <dbReference type="Proteomes" id="UP001359485"/>
    </source>
</evidence>
<dbReference type="SUPFAM" id="SSF53822">
    <property type="entry name" value="Periplasmic binding protein-like I"/>
    <property type="match status" value="1"/>
</dbReference>
<sequence length="398" mass="45816">MAAVASTVVAEMKKKQCNAAVGMKSLFDMIHEGPHKLMLFGAACTQVTDPIAKASKHWRLTQLSYADTHPMFTNDNFPNFFRIVPSENAFNPPRLKLLQEFNWTRVGTIYQNEPRYSLFFHFLFPYTLFPGISDSDSSGSTFADCTSTCTLVVNGVFKLSVELDEKLQQELEAHNRLVADLDILGFHVVETQSFANEVSSALSKLKEKDVRIILGNFNESWAREIFCEAYKFGMYGRKYQWLIMGTYSNNWWLDSVEFQNCSLEELSEALEGCILTDLLPLSTNGEITISGNTAEEYRLEYDNLRGGDYSRFHGYTYDGIWTMALAIQHVALRIRHYRKNDTMKNFRYRDELWEQLFLQALKNTSFEGVTFDFNLIDLNGGRVNWGTEISIKTEFWLK</sequence>
<keyword evidence="6" id="KW-0675">Receptor</keyword>
<comment type="caution">
    <text evidence="10">The sequence shown here is derived from an EMBL/GenBank/DDBJ whole genome shotgun (WGS) entry which is preliminary data.</text>
</comment>
<reference evidence="10 11" key="1">
    <citation type="submission" date="2023-09" db="EMBL/GenBank/DDBJ databases">
        <title>Genomes of two closely related lineages of the louse Polyplax serrata with different host specificities.</title>
        <authorList>
            <person name="Martinu J."/>
            <person name="Tarabai H."/>
            <person name="Stefka J."/>
            <person name="Hypsa V."/>
        </authorList>
    </citation>
    <scope>NUCLEOTIDE SEQUENCE [LARGE SCALE GENOMIC DNA]</scope>
    <source>
        <strain evidence="10">98ZLc_SE</strain>
    </source>
</reference>
<dbReference type="Proteomes" id="UP001359485">
    <property type="component" value="Unassembled WGS sequence"/>
</dbReference>
<keyword evidence="3" id="KW-1133">Transmembrane helix</keyword>
<keyword evidence="4" id="KW-0297">G-protein coupled receptor</keyword>
<evidence type="ECO:0000313" key="10">
    <source>
        <dbReference type="EMBL" id="KAK6634895.1"/>
    </source>
</evidence>
<dbReference type="CDD" id="cd06366">
    <property type="entry name" value="PBP1_GABAb_receptor"/>
    <property type="match status" value="1"/>
</dbReference>
<accession>A0ABR1B4M0</accession>
<evidence type="ECO:0000256" key="1">
    <source>
        <dbReference type="ARBA" id="ARBA00004370"/>
    </source>
</evidence>
<keyword evidence="8" id="KW-0807">Transducer</keyword>
<keyword evidence="2" id="KW-0812">Transmembrane</keyword>
<keyword evidence="5" id="KW-0472">Membrane</keyword>
<dbReference type="InterPro" id="IPR028082">
    <property type="entry name" value="Peripla_BP_I"/>
</dbReference>
<organism evidence="10 11">
    <name type="scientific">Polyplax serrata</name>
    <name type="common">Common mouse louse</name>
    <dbReference type="NCBI Taxonomy" id="468196"/>
    <lineage>
        <taxon>Eukaryota</taxon>
        <taxon>Metazoa</taxon>
        <taxon>Ecdysozoa</taxon>
        <taxon>Arthropoda</taxon>
        <taxon>Hexapoda</taxon>
        <taxon>Insecta</taxon>
        <taxon>Pterygota</taxon>
        <taxon>Neoptera</taxon>
        <taxon>Paraneoptera</taxon>
        <taxon>Psocodea</taxon>
        <taxon>Troctomorpha</taxon>
        <taxon>Phthiraptera</taxon>
        <taxon>Anoplura</taxon>
        <taxon>Polyplacidae</taxon>
        <taxon>Polyplax</taxon>
    </lineage>
</organism>